<dbReference type="Gene3D" id="2.30.42.10">
    <property type="match status" value="1"/>
</dbReference>
<name>A0A6P8W3T7_GYMAC</name>
<dbReference type="GO" id="GO:0019905">
    <property type="term" value="F:syntaxin binding"/>
    <property type="evidence" value="ECO:0007669"/>
    <property type="project" value="TreeGrafter"/>
</dbReference>
<dbReference type="InterPro" id="IPR001478">
    <property type="entry name" value="PDZ"/>
</dbReference>
<evidence type="ECO:0000259" key="1">
    <source>
        <dbReference type="PROSITE" id="PS50106"/>
    </source>
</evidence>
<dbReference type="Pfam" id="PF00595">
    <property type="entry name" value="PDZ"/>
    <property type="match status" value="1"/>
</dbReference>
<dbReference type="SUPFAM" id="SSF50156">
    <property type="entry name" value="PDZ domain-like"/>
    <property type="match status" value="1"/>
</dbReference>
<dbReference type="InParanoid" id="A0A6P8W3T7"/>
<dbReference type="GeneID" id="117560356"/>
<sequence length="111" mass="12096">MSLLSRSAMGPHGTSRSVQRLEFCNCKKGLGVKVIGGYRDLTGEEFGIYVKRVIAGGLAAQDGRLKSGDLILDVNNISLMDATNERAVENLRMASLSNHMTLLIARDEESR</sequence>
<dbReference type="GO" id="GO:0008286">
    <property type="term" value="P:insulin receptor signaling pathway"/>
    <property type="evidence" value="ECO:0007669"/>
    <property type="project" value="TreeGrafter"/>
</dbReference>
<accession>A0A6P8W3T7</accession>
<dbReference type="OrthoDB" id="6022242at2759"/>
<dbReference type="RefSeq" id="XP_034093108.1">
    <property type="nucleotide sequence ID" value="XM_034237217.1"/>
</dbReference>
<evidence type="ECO:0000313" key="3">
    <source>
        <dbReference type="RefSeq" id="XP_034093108.1"/>
    </source>
</evidence>
<evidence type="ECO:0000313" key="2">
    <source>
        <dbReference type="Proteomes" id="UP000515161"/>
    </source>
</evidence>
<dbReference type="GO" id="GO:0061178">
    <property type="term" value="P:regulation of insulin secretion involved in cellular response to glucose stimulus"/>
    <property type="evidence" value="ECO:0007669"/>
    <property type="project" value="TreeGrafter"/>
</dbReference>
<protein>
    <submittedName>
        <fullName evidence="3">Partitioning defective 3 homolog</fullName>
    </submittedName>
</protein>
<dbReference type="CDD" id="cd06692">
    <property type="entry name" value="PDZ1_GgSTXBP4-like"/>
    <property type="match status" value="1"/>
</dbReference>
<dbReference type="GO" id="GO:0031410">
    <property type="term" value="C:cytoplasmic vesicle"/>
    <property type="evidence" value="ECO:0007669"/>
    <property type="project" value="TreeGrafter"/>
</dbReference>
<dbReference type="AlphaFoldDB" id="A0A6P8W3T7"/>
<dbReference type="InterPro" id="IPR036034">
    <property type="entry name" value="PDZ_sf"/>
</dbReference>
<organism evidence="2 3">
    <name type="scientific">Gymnodraco acuticeps</name>
    <name type="common">Antarctic dragonfish</name>
    <dbReference type="NCBI Taxonomy" id="8218"/>
    <lineage>
        <taxon>Eukaryota</taxon>
        <taxon>Metazoa</taxon>
        <taxon>Chordata</taxon>
        <taxon>Craniata</taxon>
        <taxon>Vertebrata</taxon>
        <taxon>Euteleostomi</taxon>
        <taxon>Actinopterygii</taxon>
        <taxon>Neopterygii</taxon>
        <taxon>Teleostei</taxon>
        <taxon>Neoteleostei</taxon>
        <taxon>Acanthomorphata</taxon>
        <taxon>Eupercaria</taxon>
        <taxon>Perciformes</taxon>
        <taxon>Notothenioidei</taxon>
        <taxon>Bathydraconidae</taxon>
        <taxon>Gymnodraco</taxon>
    </lineage>
</organism>
<dbReference type="InterPro" id="IPR051342">
    <property type="entry name" value="PDZ_scaffold"/>
</dbReference>
<feature type="domain" description="PDZ" evidence="1">
    <location>
        <begin position="20"/>
        <end position="106"/>
    </location>
</feature>
<dbReference type="PANTHER" id="PTHR19964:SF16">
    <property type="entry name" value="SYNTAXIN-BINDING PROTEIN 4"/>
    <property type="match status" value="1"/>
</dbReference>
<proteinExistence type="predicted"/>
<dbReference type="PROSITE" id="PS50106">
    <property type="entry name" value="PDZ"/>
    <property type="match status" value="1"/>
</dbReference>
<reference evidence="3" key="1">
    <citation type="submission" date="2025-08" db="UniProtKB">
        <authorList>
            <consortium name="RefSeq"/>
        </authorList>
    </citation>
    <scope>IDENTIFICATION</scope>
</reference>
<dbReference type="Proteomes" id="UP000515161">
    <property type="component" value="Unplaced"/>
</dbReference>
<keyword evidence="2" id="KW-1185">Reference proteome</keyword>
<gene>
    <name evidence="3" type="primary">LOC117560356</name>
</gene>
<dbReference type="SMART" id="SM00228">
    <property type="entry name" value="PDZ"/>
    <property type="match status" value="1"/>
</dbReference>
<dbReference type="PANTHER" id="PTHR19964">
    <property type="entry name" value="MULTIPLE PDZ DOMAIN PROTEIN"/>
    <property type="match status" value="1"/>
</dbReference>
<dbReference type="KEGG" id="gacu:117560356"/>